<dbReference type="Gene3D" id="3.40.50.360">
    <property type="match status" value="1"/>
</dbReference>
<dbReference type="InterPro" id="IPR003680">
    <property type="entry name" value="Flavodoxin_fold"/>
</dbReference>
<comment type="subunit">
    <text evidence="6">Homodimer.</text>
</comment>
<dbReference type="PANTHER" id="PTHR43741:SF4">
    <property type="entry name" value="FMN-DEPENDENT NADH:QUINONE OXIDOREDUCTASE"/>
    <property type="match status" value="1"/>
</dbReference>
<gene>
    <name evidence="6" type="primary">azoR</name>
    <name evidence="8" type="ORF">SAMN05443633_10926</name>
</gene>
<dbReference type="InterPro" id="IPR050104">
    <property type="entry name" value="FMN-dep_NADH:Q_OxRdtase_AzoR1"/>
</dbReference>
<accession>A0A1M5G6G8</accession>
<feature type="domain" description="Flavodoxin-like fold" evidence="7">
    <location>
        <begin position="1"/>
        <end position="200"/>
    </location>
</feature>
<comment type="similarity">
    <text evidence="6">Belongs to the azoreductase type 1 family.</text>
</comment>
<feature type="binding site" evidence="6">
    <location>
        <begin position="95"/>
        <end position="98"/>
    </location>
    <ligand>
        <name>FMN</name>
        <dbReference type="ChEBI" id="CHEBI:58210"/>
    </ligand>
</feature>
<evidence type="ECO:0000256" key="1">
    <source>
        <dbReference type="ARBA" id="ARBA00022630"/>
    </source>
</evidence>
<keyword evidence="2 6" id="KW-0288">FMN</keyword>
<keyword evidence="3 6" id="KW-0560">Oxidoreductase</keyword>
<evidence type="ECO:0000256" key="5">
    <source>
        <dbReference type="ARBA" id="ARBA00048542"/>
    </source>
</evidence>
<evidence type="ECO:0000259" key="7">
    <source>
        <dbReference type="Pfam" id="PF02525"/>
    </source>
</evidence>
<dbReference type="GO" id="GO:0016655">
    <property type="term" value="F:oxidoreductase activity, acting on NAD(P)H, quinone or similar compound as acceptor"/>
    <property type="evidence" value="ECO:0007669"/>
    <property type="project" value="InterPro"/>
</dbReference>
<dbReference type="STRING" id="1416778.SAMN05443633_10926"/>
<proteinExistence type="inferred from homology"/>
<sequence length="210" mass="24365">MKILHIDCSIRNEYSISRKLSKLMVEQLQNFHEITSVDYLDLSTDSPNHITECFIEGVYTVPEERTAEMLKELEQSDEYIHRLHDADIYVIGMPMYNFSIPSNFKAFIDLITRTGRTFRGTEHGFEGLLVNKKVYVINTRGVDFSNEIIASFDHLQPYLKSIFRFIGLTDVHFVNVFPVKWGNKEKLESAIYKAEQEIAEAAHNLLLLQI</sequence>
<dbReference type="OrthoDB" id="9805013at2"/>
<dbReference type="RefSeq" id="WP_072959747.1">
    <property type="nucleotide sequence ID" value="NZ_FQUT01000009.1"/>
</dbReference>
<dbReference type="GO" id="GO:0009055">
    <property type="term" value="F:electron transfer activity"/>
    <property type="evidence" value="ECO:0007669"/>
    <property type="project" value="UniProtKB-UniRule"/>
</dbReference>
<reference evidence="9" key="1">
    <citation type="submission" date="2016-11" db="EMBL/GenBank/DDBJ databases">
        <authorList>
            <person name="Varghese N."/>
            <person name="Submissions S."/>
        </authorList>
    </citation>
    <scope>NUCLEOTIDE SEQUENCE [LARGE SCALE GENOMIC DNA]</scope>
    <source>
        <strain evidence="9">DSM 27619</strain>
    </source>
</reference>
<comment type="function">
    <text evidence="6">Also exhibits azoreductase activity. Catalyzes the reductive cleavage of the azo bond in aromatic azo compounds to the corresponding amines.</text>
</comment>
<dbReference type="InterPro" id="IPR029039">
    <property type="entry name" value="Flavoprotein-like_sf"/>
</dbReference>
<protein>
    <recommendedName>
        <fullName evidence="6">FMN dependent NADH:quinone oxidoreductase</fullName>
        <ecNumber evidence="6">1.6.5.-</ecNumber>
    </recommendedName>
    <alternativeName>
        <fullName evidence="6">Azo-dye reductase</fullName>
    </alternativeName>
    <alternativeName>
        <fullName evidence="6">FMN-dependent NADH-azo compound oxidoreductase</fullName>
    </alternativeName>
    <alternativeName>
        <fullName evidence="6">FMN-dependent NADH-azoreductase</fullName>
        <ecNumber evidence="6">1.7.1.17</ecNumber>
    </alternativeName>
</protein>
<dbReference type="Pfam" id="PF02525">
    <property type="entry name" value="Flavodoxin_2"/>
    <property type="match status" value="1"/>
</dbReference>
<dbReference type="PANTHER" id="PTHR43741">
    <property type="entry name" value="FMN-DEPENDENT NADH-AZOREDUCTASE 1"/>
    <property type="match status" value="1"/>
</dbReference>
<comment type="catalytic activity">
    <reaction evidence="6">
        <text>2 a quinone + NADH + H(+) = 2 a 1,4-benzosemiquinone + NAD(+)</text>
        <dbReference type="Rhea" id="RHEA:65952"/>
        <dbReference type="ChEBI" id="CHEBI:15378"/>
        <dbReference type="ChEBI" id="CHEBI:57540"/>
        <dbReference type="ChEBI" id="CHEBI:57945"/>
        <dbReference type="ChEBI" id="CHEBI:132124"/>
        <dbReference type="ChEBI" id="CHEBI:134225"/>
    </reaction>
</comment>
<dbReference type="InterPro" id="IPR023048">
    <property type="entry name" value="NADH:quinone_OxRdtase_FMN_depd"/>
</dbReference>
<evidence type="ECO:0000313" key="9">
    <source>
        <dbReference type="Proteomes" id="UP000184518"/>
    </source>
</evidence>
<comment type="function">
    <text evidence="6">Quinone reductase that provides resistance to thiol-specific stress caused by electrophilic quinones.</text>
</comment>
<dbReference type="Proteomes" id="UP000184518">
    <property type="component" value="Unassembled WGS sequence"/>
</dbReference>
<comment type="catalytic activity">
    <reaction evidence="5">
        <text>N,N-dimethyl-1,4-phenylenediamine + anthranilate + 2 NAD(+) = 2-(4-dimethylaminophenyl)diazenylbenzoate + 2 NADH + 2 H(+)</text>
        <dbReference type="Rhea" id="RHEA:55872"/>
        <dbReference type="ChEBI" id="CHEBI:15378"/>
        <dbReference type="ChEBI" id="CHEBI:15783"/>
        <dbReference type="ChEBI" id="CHEBI:16567"/>
        <dbReference type="ChEBI" id="CHEBI:57540"/>
        <dbReference type="ChEBI" id="CHEBI:57945"/>
        <dbReference type="ChEBI" id="CHEBI:71579"/>
        <dbReference type="EC" id="1.7.1.17"/>
    </reaction>
    <physiologicalReaction direction="right-to-left" evidence="5">
        <dbReference type="Rhea" id="RHEA:55874"/>
    </physiologicalReaction>
</comment>
<dbReference type="EC" id="1.6.5.-" evidence="6"/>
<dbReference type="EMBL" id="FQUT01000009">
    <property type="protein sequence ID" value="SHF99387.1"/>
    <property type="molecule type" value="Genomic_DNA"/>
</dbReference>
<dbReference type="GO" id="GO:0016652">
    <property type="term" value="F:oxidoreductase activity, acting on NAD(P)H as acceptor"/>
    <property type="evidence" value="ECO:0007669"/>
    <property type="project" value="UniProtKB-UniRule"/>
</dbReference>
<comment type="cofactor">
    <cofactor evidence="6">
        <name>FMN</name>
        <dbReference type="ChEBI" id="CHEBI:58210"/>
    </cofactor>
    <text evidence="6">Binds 1 FMN per subunit.</text>
</comment>
<dbReference type="AlphaFoldDB" id="A0A1M5G6G8"/>
<keyword evidence="9" id="KW-1185">Reference proteome</keyword>
<evidence type="ECO:0000256" key="2">
    <source>
        <dbReference type="ARBA" id="ARBA00022643"/>
    </source>
</evidence>
<name>A0A1M5G6G8_9FLAO</name>
<dbReference type="SUPFAM" id="SSF52218">
    <property type="entry name" value="Flavoproteins"/>
    <property type="match status" value="1"/>
</dbReference>
<evidence type="ECO:0000313" key="8">
    <source>
        <dbReference type="EMBL" id="SHF99387.1"/>
    </source>
</evidence>
<feature type="binding site" evidence="6">
    <location>
        <begin position="15"/>
        <end position="17"/>
    </location>
    <ligand>
        <name>FMN</name>
        <dbReference type="ChEBI" id="CHEBI:58210"/>
    </ligand>
</feature>
<evidence type="ECO:0000256" key="4">
    <source>
        <dbReference type="ARBA" id="ARBA00023027"/>
    </source>
</evidence>
<feature type="binding site" evidence="6">
    <location>
        <position position="9"/>
    </location>
    <ligand>
        <name>FMN</name>
        <dbReference type="ChEBI" id="CHEBI:58210"/>
    </ligand>
</feature>
<evidence type="ECO:0000256" key="3">
    <source>
        <dbReference type="ARBA" id="ARBA00023002"/>
    </source>
</evidence>
<dbReference type="GO" id="GO:0010181">
    <property type="term" value="F:FMN binding"/>
    <property type="evidence" value="ECO:0007669"/>
    <property type="project" value="UniProtKB-UniRule"/>
</dbReference>
<dbReference type="EC" id="1.7.1.17" evidence="6"/>
<keyword evidence="4 6" id="KW-0520">NAD</keyword>
<evidence type="ECO:0000256" key="6">
    <source>
        <dbReference type="HAMAP-Rule" id="MF_01216"/>
    </source>
</evidence>
<organism evidence="8 9">
    <name type="scientific">Chryseobacterium arachidis</name>
    <dbReference type="NCBI Taxonomy" id="1416778"/>
    <lineage>
        <taxon>Bacteria</taxon>
        <taxon>Pseudomonadati</taxon>
        <taxon>Bacteroidota</taxon>
        <taxon>Flavobacteriia</taxon>
        <taxon>Flavobacteriales</taxon>
        <taxon>Weeksellaceae</taxon>
        <taxon>Chryseobacterium group</taxon>
        <taxon>Chryseobacterium</taxon>
    </lineage>
</organism>
<comment type="caution">
    <text evidence="6">Lacks conserved residue(s) required for the propagation of feature annotation.</text>
</comment>
<dbReference type="HAMAP" id="MF_01216">
    <property type="entry name" value="Azoreductase_type1"/>
    <property type="match status" value="1"/>
</dbReference>
<keyword evidence="1 6" id="KW-0285">Flavoprotein</keyword>